<feature type="transmembrane region" description="Helical" evidence="6">
    <location>
        <begin position="35"/>
        <end position="55"/>
    </location>
</feature>
<name>A0A094LR50_9GAMM</name>
<evidence type="ECO:0000313" key="8">
    <source>
        <dbReference type="EMBL" id="KFZ37658.1"/>
    </source>
</evidence>
<feature type="transmembrane region" description="Helical" evidence="6">
    <location>
        <begin position="188"/>
        <end position="208"/>
    </location>
</feature>
<dbReference type="PANTHER" id="PTHR32322">
    <property type="entry name" value="INNER MEMBRANE TRANSPORTER"/>
    <property type="match status" value="1"/>
</dbReference>
<comment type="subcellular location">
    <subcellularLocation>
        <location evidence="1">Membrane</location>
        <topology evidence="1">Multi-pass membrane protein</topology>
    </subcellularLocation>
</comment>
<gene>
    <name evidence="8" type="ORF">HR45_09550</name>
</gene>
<organism evidence="8 9">
    <name type="scientific">Shewanella mangrovi</name>
    <dbReference type="NCBI Taxonomy" id="1515746"/>
    <lineage>
        <taxon>Bacteria</taxon>
        <taxon>Pseudomonadati</taxon>
        <taxon>Pseudomonadota</taxon>
        <taxon>Gammaproteobacteria</taxon>
        <taxon>Alteromonadales</taxon>
        <taxon>Shewanellaceae</taxon>
        <taxon>Shewanella</taxon>
    </lineage>
</organism>
<proteinExistence type="inferred from homology"/>
<evidence type="ECO:0000256" key="4">
    <source>
        <dbReference type="ARBA" id="ARBA00022989"/>
    </source>
</evidence>
<feature type="transmembrane region" description="Helical" evidence="6">
    <location>
        <begin position="220"/>
        <end position="242"/>
    </location>
</feature>
<dbReference type="RefSeq" id="WP_037442216.1">
    <property type="nucleotide sequence ID" value="NZ_JPEO01000005.1"/>
</dbReference>
<feature type="transmembrane region" description="Helical" evidence="6">
    <location>
        <begin position="279"/>
        <end position="296"/>
    </location>
</feature>
<dbReference type="eggNOG" id="COG0697">
    <property type="taxonomic scope" value="Bacteria"/>
</dbReference>
<dbReference type="PROSITE" id="PS51257">
    <property type="entry name" value="PROKAR_LIPOPROTEIN"/>
    <property type="match status" value="1"/>
</dbReference>
<evidence type="ECO:0000256" key="3">
    <source>
        <dbReference type="ARBA" id="ARBA00022692"/>
    </source>
</evidence>
<accession>A0A094LR50</accession>
<feature type="domain" description="EamA" evidence="7">
    <location>
        <begin position="158"/>
        <end position="293"/>
    </location>
</feature>
<evidence type="ECO:0000256" key="5">
    <source>
        <dbReference type="ARBA" id="ARBA00023136"/>
    </source>
</evidence>
<feature type="transmembrane region" description="Helical" evidence="6">
    <location>
        <begin position="125"/>
        <end position="148"/>
    </location>
</feature>
<keyword evidence="4 6" id="KW-1133">Transmembrane helix</keyword>
<protein>
    <submittedName>
        <fullName evidence="8">Membrane protein</fullName>
    </submittedName>
</protein>
<dbReference type="InterPro" id="IPR037185">
    <property type="entry name" value="EmrE-like"/>
</dbReference>
<dbReference type="SUPFAM" id="SSF103481">
    <property type="entry name" value="Multidrug resistance efflux transporter EmrE"/>
    <property type="match status" value="2"/>
</dbReference>
<dbReference type="OrthoDB" id="4167046at2"/>
<keyword evidence="3 6" id="KW-0812">Transmembrane</keyword>
<evidence type="ECO:0000259" key="7">
    <source>
        <dbReference type="Pfam" id="PF00892"/>
    </source>
</evidence>
<dbReference type="InterPro" id="IPR000620">
    <property type="entry name" value="EamA_dom"/>
</dbReference>
<comment type="caution">
    <text evidence="8">The sequence shown here is derived from an EMBL/GenBank/DDBJ whole genome shotgun (WGS) entry which is preliminary data.</text>
</comment>
<feature type="transmembrane region" description="Helical" evidence="6">
    <location>
        <begin position="254"/>
        <end position="273"/>
    </location>
</feature>
<evidence type="ECO:0000256" key="6">
    <source>
        <dbReference type="SAM" id="Phobius"/>
    </source>
</evidence>
<dbReference type="InterPro" id="IPR050638">
    <property type="entry name" value="AA-Vitamin_Transporters"/>
</dbReference>
<dbReference type="EMBL" id="JPEO01000005">
    <property type="protein sequence ID" value="KFZ37658.1"/>
    <property type="molecule type" value="Genomic_DNA"/>
</dbReference>
<dbReference type="Proteomes" id="UP000029264">
    <property type="component" value="Unassembled WGS sequence"/>
</dbReference>
<reference evidence="8 9" key="1">
    <citation type="submission" date="2014-06" db="EMBL/GenBank/DDBJ databases">
        <title>Shewanella sp. YQH10.</title>
        <authorList>
            <person name="Liu Y."/>
            <person name="Zeng R."/>
        </authorList>
    </citation>
    <scope>NUCLEOTIDE SEQUENCE [LARGE SCALE GENOMIC DNA]</scope>
    <source>
        <strain evidence="8 9">YQH10</strain>
    </source>
</reference>
<evidence type="ECO:0000256" key="2">
    <source>
        <dbReference type="ARBA" id="ARBA00007362"/>
    </source>
</evidence>
<sequence length="311" mass="33626">MKSDSILKAVLLLSLCTFFWGSCFPIGKHALNEVHALTLVLWRFVIAALCLAVYLRFTRSAKVQLSFWQWAWVIAVSAIGVGGLNLGLFTGLSYTSATNGALIMALSPLTTSLLSSVAQRRLPSLIQGISLLVSLTGVLLVITNGHLASLLDLQINHGDKLIFCGMLAWSFYTYFSQGISRWMAVIPYTLVGMVSAAVVIGIMCLASPEVQPLTELWHSSALGLTEVVYVGLFGTVAGYLLWLNGVQRLGSATASLYFNLVPIFAVLTAFVMGQAVTQLQLLGILVVVMGLLLPRIKLPQRSTPQRCGSFD</sequence>
<dbReference type="AlphaFoldDB" id="A0A094LR50"/>
<comment type="similarity">
    <text evidence="2">Belongs to the EamA transporter family.</text>
</comment>
<keyword evidence="5 6" id="KW-0472">Membrane</keyword>
<dbReference type="PANTHER" id="PTHR32322:SF2">
    <property type="entry name" value="EAMA DOMAIN-CONTAINING PROTEIN"/>
    <property type="match status" value="1"/>
</dbReference>
<evidence type="ECO:0000313" key="9">
    <source>
        <dbReference type="Proteomes" id="UP000029264"/>
    </source>
</evidence>
<evidence type="ECO:0000256" key="1">
    <source>
        <dbReference type="ARBA" id="ARBA00004141"/>
    </source>
</evidence>
<dbReference type="Pfam" id="PF00892">
    <property type="entry name" value="EamA"/>
    <property type="match status" value="2"/>
</dbReference>
<feature type="transmembrane region" description="Helical" evidence="6">
    <location>
        <begin position="100"/>
        <end position="118"/>
    </location>
</feature>
<feature type="transmembrane region" description="Helical" evidence="6">
    <location>
        <begin position="160"/>
        <end position="176"/>
    </location>
</feature>
<dbReference type="GO" id="GO:0016020">
    <property type="term" value="C:membrane"/>
    <property type="evidence" value="ECO:0007669"/>
    <property type="project" value="UniProtKB-SubCell"/>
</dbReference>
<feature type="transmembrane region" description="Helical" evidence="6">
    <location>
        <begin position="67"/>
        <end position="88"/>
    </location>
</feature>
<keyword evidence="9" id="KW-1185">Reference proteome</keyword>
<feature type="domain" description="EamA" evidence="7">
    <location>
        <begin position="8"/>
        <end position="142"/>
    </location>
</feature>